<dbReference type="OrthoDB" id="2305597at2759"/>
<sequence length="883" mass="94639">MGACASTSEFHEQDAAARHRDTGGGETSTSPFESVPPILKDRSALGDSEDSSRVGSLTMTRLRSTTRAALHLEFLTEVHSLQQQLAVVNDYPLLGLQEAAELLATQLGADLVAIWVLAKDDPGCSVLMATHGRGAAVLERRIVTHAPQGARQLGASCELSIPDATLDQSGAILEPVELWQGAPALSSFVQVPIGTTAAPLGVLLLAKQEAGSFDSHWWQVRLQLASTGLLPHVRHAQVDWMAQLLKAMDAVEDPVALIAILLRVKGGSRGGSASRHMLKACNLRTTARLALLNHARPGKALLFEAPNDAATAPPPGGSSHDNRLALPGDATADVVASRMELPNTLLASAVGAQQARFVADIGKYMSACGAPARDIFTRSSRLVSSVVVVPLVAGDEPPLGGLYFALDTPCEFVNIQDTLLGFIHGVTPMLYNKLRHQVDSLAGMVTKTQKSGPLSVSFSVEAPQPQKLRPQAMQESRSGRMPRIASGVKVNTEAMLQVLQQDIRAKGRHSSQTAPELTVRECLGRGGFGIVYRGWWHKVPVAAKASAVMPARNNEREAMQDAVEMAVLSSVQHPNIVTVYSCLTDMVETAETSASQSTSASGEMRTKYRRLRADEDPEGELATYNIVVMEYCDKGTLRDAVKARVFHQALPNGAIGVRLAAAVEVLLDVAYALQYLHSMQLVHGDIKLLLLLQLLVLVVLVLHRQQQRQRRWPAHVQLQMENILLKSDHGRSLGFIPKLADFGLTKILNEADHTVNLTGAGTVTHLAPEMFKAGSKVTKAVDSYAFGILMWETYTSKRAYTGLHKEAVIERVAKMDMRPRFPSASPPAYVQLAEACWATAQASRPDFTQITDRLEALLAELEPPDASAGGGGAGGGPGGGGGA</sequence>
<keyword evidence="3" id="KW-0812">Transmembrane</keyword>
<dbReference type="Gene3D" id="3.30.200.20">
    <property type="entry name" value="Phosphorylase Kinase, domain 1"/>
    <property type="match status" value="1"/>
</dbReference>
<dbReference type="STRING" id="145388.A0A0D2K5Z7"/>
<dbReference type="InterPro" id="IPR000719">
    <property type="entry name" value="Prot_kinase_dom"/>
</dbReference>
<dbReference type="EMBL" id="KK100458">
    <property type="protein sequence ID" value="KIZ05773.1"/>
    <property type="molecule type" value="Genomic_DNA"/>
</dbReference>
<feature type="transmembrane region" description="Helical" evidence="3">
    <location>
        <begin position="686"/>
        <end position="703"/>
    </location>
</feature>
<dbReference type="InterPro" id="IPR011009">
    <property type="entry name" value="Kinase-like_dom_sf"/>
</dbReference>
<dbReference type="GeneID" id="25735062"/>
<feature type="compositionally biased region" description="Basic and acidic residues" evidence="2">
    <location>
        <begin position="9"/>
        <end position="23"/>
    </location>
</feature>
<feature type="region of interest" description="Disordered" evidence="2">
    <location>
        <begin position="1"/>
        <end position="57"/>
    </location>
</feature>
<gene>
    <name evidence="5" type="ORF">MNEG_2184</name>
</gene>
<keyword evidence="6" id="KW-1185">Reference proteome</keyword>
<feature type="binding site" evidence="1">
    <location>
        <position position="544"/>
    </location>
    <ligand>
        <name>ATP</name>
        <dbReference type="ChEBI" id="CHEBI:30616"/>
    </ligand>
</feature>
<evidence type="ECO:0000256" key="3">
    <source>
        <dbReference type="SAM" id="Phobius"/>
    </source>
</evidence>
<evidence type="ECO:0000313" key="6">
    <source>
        <dbReference type="Proteomes" id="UP000054498"/>
    </source>
</evidence>
<dbReference type="PANTHER" id="PTHR44329">
    <property type="entry name" value="SERINE/THREONINE-PROTEIN KINASE TNNI3K-RELATED"/>
    <property type="match status" value="1"/>
</dbReference>
<dbReference type="PROSITE" id="PS50011">
    <property type="entry name" value="PROTEIN_KINASE_DOM"/>
    <property type="match status" value="1"/>
</dbReference>
<keyword evidence="1" id="KW-0547">Nucleotide-binding</keyword>
<dbReference type="Gene3D" id="1.10.510.10">
    <property type="entry name" value="Transferase(Phosphotransferase) domain 1"/>
    <property type="match status" value="1"/>
</dbReference>
<proteinExistence type="predicted"/>
<dbReference type="InterPro" id="IPR001245">
    <property type="entry name" value="Ser-Thr/Tyr_kinase_cat_dom"/>
</dbReference>
<dbReference type="AlphaFoldDB" id="A0A0D2K5Z7"/>
<dbReference type="PANTHER" id="PTHR44329:SF214">
    <property type="entry name" value="PROTEIN KINASE DOMAIN-CONTAINING PROTEIN"/>
    <property type="match status" value="1"/>
</dbReference>
<feature type="region of interest" description="Disordered" evidence="2">
    <location>
        <begin position="862"/>
        <end position="883"/>
    </location>
</feature>
<protein>
    <recommendedName>
        <fullName evidence="4">Protein kinase domain-containing protein</fullName>
    </recommendedName>
</protein>
<dbReference type="KEGG" id="mng:MNEG_2184"/>
<evidence type="ECO:0000256" key="1">
    <source>
        <dbReference type="PROSITE-ProRule" id="PRU10141"/>
    </source>
</evidence>
<dbReference type="GO" id="GO:0004674">
    <property type="term" value="F:protein serine/threonine kinase activity"/>
    <property type="evidence" value="ECO:0007669"/>
    <property type="project" value="TreeGrafter"/>
</dbReference>
<dbReference type="PROSITE" id="PS00107">
    <property type="entry name" value="PROTEIN_KINASE_ATP"/>
    <property type="match status" value="1"/>
</dbReference>
<dbReference type="SUPFAM" id="SSF56112">
    <property type="entry name" value="Protein kinase-like (PK-like)"/>
    <property type="match status" value="1"/>
</dbReference>
<evidence type="ECO:0000259" key="4">
    <source>
        <dbReference type="PROSITE" id="PS50011"/>
    </source>
</evidence>
<dbReference type="InterPro" id="IPR017441">
    <property type="entry name" value="Protein_kinase_ATP_BS"/>
</dbReference>
<dbReference type="GO" id="GO:0005524">
    <property type="term" value="F:ATP binding"/>
    <property type="evidence" value="ECO:0007669"/>
    <property type="project" value="UniProtKB-UniRule"/>
</dbReference>
<evidence type="ECO:0000256" key="2">
    <source>
        <dbReference type="SAM" id="MobiDB-lite"/>
    </source>
</evidence>
<dbReference type="RefSeq" id="XP_013904792.1">
    <property type="nucleotide sequence ID" value="XM_014049338.1"/>
</dbReference>
<dbReference type="InterPro" id="IPR051681">
    <property type="entry name" value="Ser/Thr_Kinases-Pseudokinases"/>
</dbReference>
<keyword evidence="3" id="KW-0472">Membrane</keyword>
<name>A0A0D2K5Z7_9CHLO</name>
<dbReference type="Pfam" id="PF00069">
    <property type="entry name" value="Pkinase"/>
    <property type="match status" value="1"/>
</dbReference>
<evidence type="ECO:0000313" key="5">
    <source>
        <dbReference type="EMBL" id="KIZ05773.1"/>
    </source>
</evidence>
<keyword evidence="1" id="KW-0067">ATP-binding</keyword>
<reference evidence="5 6" key="1">
    <citation type="journal article" date="2013" name="BMC Genomics">
        <title>Reconstruction of the lipid metabolism for the microalga Monoraphidium neglectum from its genome sequence reveals characteristics suitable for biofuel production.</title>
        <authorList>
            <person name="Bogen C."/>
            <person name="Al-Dilaimi A."/>
            <person name="Albersmeier A."/>
            <person name="Wichmann J."/>
            <person name="Grundmann M."/>
            <person name="Rupp O."/>
            <person name="Lauersen K.J."/>
            <person name="Blifernez-Klassen O."/>
            <person name="Kalinowski J."/>
            <person name="Goesmann A."/>
            <person name="Mussgnug J.H."/>
            <person name="Kruse O."/>
        </authorList>
    </citation>
    <scope>NUCLEOTIDE SEQUENCE [LARGE SCALE GENOMIC DNA]</scope>
    <source>
        <strain evidence="5 6">SAG 48.87</strain>
    </source>
</reference>
<keyword evidence="3" id="KW-1133">Transmembrane helix</keyword>
<dbReference type="Proteomes" id="UP000054498">
    <property type="component" value="Unassembled WGS sequence"/>
</dbReference>
<feature type="domain" description="Protein kinase" evidence="4">
    <location>
        <begin position="517"/>
        <end position="858"/>
    </location>
</feature>
<accession>A0A0D2K5Z7</accession>
<organism evidence="5 6">
    <name type="scientific">Monoraphidium neglectum</name>
    <dbReference type="NCBI Taxonomy" id="145388"/>
    <lineage>
        <taxon>Eukaryota</taxon>
        <taxon>Viridiplantae</taxon>
        <taxon>Chlorophyta</taxon>
        <taxon>core chlorophytes</taxon>
        <taxon>Chlorophyceae</taxon>
        <taxon>CS clade</taxon>
        <taxon>Sphaeropleales</taxon>
        <taxon>Selenastraceae</taxon>
        <taxon>Monoraphidium</taxon>
    </lineage>
</organism>
<dbReference type="Pfam" id="PF07714">
    <property type="entry name" value="PK_Tyr_Ser-Thr"/>
    <property type="match status" value="1"/>
</dbReference>
<feature type="compositionally biased region" description="Gly residues" evidence="2">
    <location>
        <begin position="868"/>
        <end position="883"/>
    </location>
</feature>